<evidence type="ECO:0000313" key="2">
    <source>
        <dbReference type="Proteomes" id="UP001060085"/>
    </source>
</evidence>
<proteinExistence type="predicted"/>
<sequence>MQELQFLRDEMRDIRRDVTNISNQQREVNPHDSLNVTNPRSNGPFNCSRITEFYQPPHFDEELHPPPYGGRRGGFGRRGMPTHFEEVLRPQDGNGEALYDDYEHPWSKKEEAPRGTFHPSTKPKMEEEAHYASSCLTNRALIFKEDLNGWIEKEEDEKMVGSHFAQAGKLPPIFGNVLTSVLE</sequence>
<dbReference type="EMBL" id="CM044702">
    <property type="protein sequence ID" value="KAI5677249.1"/>
    <property type="molecule type" value="Genomic_DNA"/>
</dbReference>
<reference evidence="2" key="1">
    <citation type="journal article" date="2023" name="Nat. Plants">
        <title>Single-cell RNA sequencing provides a high-resolution roadmap for understanding the multicellular compartmentation of specialized metabolism.</title>
        <authorList>
            <person name="Sun S."/>
            <person name="Shen X."/>
            <person name="Li Y."/>
            <person name="Li Y."/>
            <person name="Wang S."/>
            <person name="Li R."/>
            <person name="Zhang H."/>
            <person name="Shen G."/>
            <person name="Guo B."/>
            <person name="Wei J."/>
            <person name="Xu J."/>
            <person name="St-Pierre B."/>
            <person name="Chen S."/>
            <person name="Sun C."/>
        </authorList>
    </citation>
    <scope>NUCLEOTIDE SEQUENCE [LARGE SCALE GENOMIC DNA]</scope>
</reference>
<gene>
    <name evidence="1" type="ORF">M9H77_08199</name>
</gene>
<organism evidence="1 2">
    <name type="scientific">Catharanthus roseus</name>
    <name type="common">Madagascar periwinkle</name>
    <name type="synonym">Vinca rosea</name>
    <dbReference type="NCBI Taxonomy" id="4058"/>
    <lineage>
        <taxon>Eukaryota</taxon>
        <taxon>Viridiplantae</taxon>
        <taxon>Streptophyta</taxon>
        <taxon>Embryophyta</taxon>
        <taxon>Tracheophyta</taxon>
        <taxon>Spermatophyta</taxon>
        <taxon>Magnoliopsida</taxon>
        <taxon>eudicotyledons</taxon>
        <taxon>Gunneridae</taxon>
        <taxon>Pentapetalae</taxon>
        <taxon>asterids</taxon>
        <taxon>lamiids</taxon>
        <taxon>Gentianales</taxon>
        <taxon>Apocynaceae</taxon>
        <taxon>Rauvolfioideae</taxon>
        <taxon>Vinceae</taxon>
        <taxon>Catharanthinae</taxon>
        <taxon>Catharanthus</taxon>
    </lineage>
</organism>
<name>A0ACC0BXD9_CATRO</name>
<protein>
    <submittedName>
        <fullName evidence="1">Uncharacterized protein</fullName>
    </submittedName>
</protein>
<keyword evidence="2" id="KW-1185">Reference proteome</keyword>
<accession>A0ACC0BXD9</accession>
<dbReference type="Proteomes" id="UP001060085">
    <property type="component" value="Linkage Group LG02"/>
</dbReference>
<comment type="caution">
    <text evidence="1">The sequence shown here is derived from an EMBL/GenBank/DDBJ whole genome shotgun (WGS) entry which is preliminary data.</text>
</comment>
<evidence type="ECO:0000313" key="1">
    <source>
        <dbReference type="EMBL" id="KAI5677249.1"/>
    </source>
</evidence>